<gene>
    <name evidence="1" type="ORF">K443DRAFT_25755</name>
</gene>
<feature type="non-terminal residue" evidence="1">
    <location>
        <position position="100"/>
    </location>
</feature>
<dbReference type="OrthoDB" id="2669721at2759"/>
<organism evidence="1 2">
    <name type="scientific">Laccaria amethystina LaAM-08-1</name>
    <dbReference type="NCBI Taxonomy" id="1095629"/>
    <lineage>
        <taxon>Eukaryota</taxon>
        <taxon>Fungi</taxon>
        <taxon>Dikarya</taxon>
        <taxon>Basidiomycota</taxon>
        <taxon>Agaricomycotina</taxon>
        <taxon>Agaricomycetes</taxon>
        <taxon>Agaricomycetidae</taxon>
        <taxon>Agaricales</taxon>
        <taxon>Agaricineae</taxon>
        <taxon>Hydnangiaceae</taxon>
        <taxon>Laccaria</taxon>
    </lineage>
</organism>
<sequence>YKKKCVLPAVVVPGPNKPKNPDSFLFQSFHHVSALQRENNGVGLHVWDGLKEETVNSRVIVILNTANAVALTELDGRVGHHGAQGCRLGCDMKGRHKPSS</sequence>
<proteinExistence type="predicted"/>
<evidence type="ECO:0000313" key="1">
    <source>
        <dbReference type="EMBL" id="KIK07040.1"/>
    </source>
</evidence>
<keyword evidence="2" id="KW-1185">Reference proteome</keyword>
<dbReference type="STRING" id="1095629.A0A0C9X4G8"/>
<name>A0A0C9X4G8_9AGAR</name>
<dbReference type="Proteomes" id="UP000054477">
    <property type="component" value="Unassembled WGS sequence"/>
</dbReference>
<evidence type="ECO:0000313" key="2">
    <source>
        <dbReference type="Proteomes" id="UP000054477"/>
    </source>
</evidence>
<reference evidence="2" key="2">
    <citation type="submission" date="2015-01" db="EMBL/GenBank/DDBJ databases">
        <title>Evolutionary Origins and Diversification of the Mycorrhizal Mutualists.</title>
        <authorList>
            <consortium name="DOE Joint Genome Institute"/>
            <consortium name="Mycorrhizal Genomics Consortium"/>
            <person name="Kohler A."/>
            <person name="Kuo A."/>
            <person name="Nagy L.G."/>
            <person name="Floudas D."/>
            <person name="Copeland A."/>
            <person name="Barry K.W."/>
            <person name="Cichocki N."/>
            <person name="Veneault-Fourrey C."/>
            <person name="LaButti K."/>
            <person name="Lindquist E.A."/>
            <person name="Lipzen A."/>
            <person name="Lundell T."/>
            <person name="Morin E."/>
            <person name="Murat C."/>
            <person name="Riley R."/>
            <person name="Ohm R."/>
            <person name="Sun H."/>
            <person name="Tunlid A."/>
            <person name="Henrissat B."/>
            <person name="Grigoriev I.V."/>
            <person name="Hibbett D.S."/>
            <person name="Martin F."/>
        </authorList>
    </citation>
    <scope>NUCLEOTIDE SEQUENCE [LARGE SCALE GENOMIC DNA]</scope>
    <source>
        <strain evidence="2">LaAM-08-1</strain>
    </source>
</reference>
<accession>A0A0C9X4G8</accession>
<dbReference type="HOGENOM" id="CLU_148805_0_0_1"/>
<dbReference type="AlphaFoldDB" id="A0A0C9X4G8"/>
<reference evidence="1 2" key="1">
    <citation type="submission" date="2014-04" db="EMBL/GenBank/DDBJ databases">
        <authorList>
            <consortium name="DOE Joint Genome Institute"/>
            <person name="Kuo A."/>
            <person name="Kohler A."/>
            <person name="Nagy L.G."/>
            <person name="Floudas D."/>
            <person name="Copeland A."/>
            <person name="Barry K.W."/>
            <person name="Cichocki N."/>
            <person name="Veneault-Fourrey C."/>
            <person name="LaButti K."/>
            <person name="Lindquist E.A."/>
            <person name="Lipzen A."/>
            <person name="Lundell T."/>
            <person name="Morin E."/>
            <person name="Murat C."/>
            <person name="Sun H."/>
            <person name="Tunlid A."/>
            <person name="Henrissat B."/>
            <person name="Grigoriev I.V."/>
            <person name="Hibbett D.S."/>
            <person name="Martin F."/>
            <person name="Nordberg H.P."/>
            <person name="Cantor M.N."/>
            <person name="Hua S.X."/>
        </authorList>
    </citation>
    <scope>NUCLEOTIDE SEQUENCE [LARGE SCALE GENOMIC DNA]</scope>
    <source>
        <strain evidence="1 2">LaAM-08-1</strain>
    </source>
</reference>
<protein>
    <submittedName>
        <fullName evidence="1">Unplaced genomic scaffold K443scaffold_14, whole genome shotgun sequence</fullName>
    </submittedName>
</protein>
<feature type="non-terminal residue" evidence="1">
    <location>
        <position position="1"/>
    </location>
</feature>
<dbReference type="EMBL" id="KN838549">
    <property type="protein sequence ID" value="KIK07040.1"/>
    <property type="molecule type" value="Genomic_DNA"/>
</dbReference>